<dbReference type="RefSeq" id="WP_026540500.1">
    <property type="nucleotide sequence ID" value="NZ_JBBMFV010000004.1"/>
</dbReference>
<reference evidence="3 4" key="1">
    <citation type="journal article" date="2024" name="Appl. Microbiol. Biotechnol.">
        <title>Biosynthetic gene clusters with biotechnological applications in novel Antarctic isolates from Actinomycetota.</title>
        <authorList>
            <person name="Bruna P."/>
            <person name="Nunez-Montero K."/>
            <person name="Contreras M.J."/>
            <person name="Leal K."/>
            <person name="Garcia M."/>
            <person name="Abanto M."/>
            <person name="Barrientos L."/>
        </authorList>
    </citation>
    <scope>NUCLEOTIDE SEQUENCE [LARGE SCALE GENOMIC DNA]</scope>
    <source>
        <strain evidence="3 4">Se16.17</strain>
    </source>
</reference>
<evidence type="ECO:0000256" key="1">
    <source>
        <dbReference type="ARBA" id="ARBA00022801"/>
    </source>
</evidence>
<name>A0ABV0GXL9_PAENI</name>
<evidence type="ECO:0000259" key="2">
    <source>
        <dbReference type="Pfam" id="PF07859"/>
    </source>
</evidence>
<dbReference type="GO" id="GO:0016787">
    <property type="term" value="F:hydrolase activity"/>
    <property type="evidence" value="ECO:0007669"/>
    <property type="project" value="UniProtKB-KW"/>
</dbReference>
<comment type="caution">
    <text evidence="3">The sequence shown here is derived from an EMBL/GenBank/DDBJ whole genome shotgun (WGS) entry which is preliminary data.</text>
</comment>
<dbReference type="InterPro" id="IPR050300">
    <property type="entry name" value="GDXG_lipolytic_enzyme"/>
</dbReference>
<evidence type="ECO:0000313" key="4">
    <source>
        <dbReference type="Proteomes" id="UP001448614"/>
    </source>
</evidence>
<dbReference type="Proteomes" id="UP001448614">
    <property type="component" value="Unassembled WGS sequence"/>
</dbReference>
<dbReference type="Pfam" id="PF07859">
    <property type="entry name" value="Abhydrolase_3"/>
    <property type="match status" value="1"/>
</dbReference>
<proteinExistence type="predicted"/>
<dbReference type="PANTHER" id="PTHR48081:SF8">
    <property type="entry name" value="ALPHA_BETA HYDROLASE FOLD-3 DOMAIN-CONTAINING PROTEIN-RELATED"/>
    <property type="match status" value="1"/>
</dbReference>
<dbReference type="Gene3D" id="3.40.50.1820">
    <property type="entry name" value="alpha/beta hydrolase"/>
    <property type="match status" value="1"/>
</dbReference>
<accession>A0ABV0GXL9</accession>
<dbReference type="SUPFAM" id="SSF53474">
    <property type="entry name" value="alpha/beta-Hydrolases"/>
    <property type="match status" value="1"/>
</dbReference>
<dbReference type="InterPro" id="IPR013094">
    <property type="entry name" value="AB_hydrolase_3"/>
</dbReference>
<keyword evidence="1 3" id="KW-0378">Hydrolase</keyword>
<dbReference type="InterPro" id="IPR029058">
    <property type="entry name" value="AB_hydrolase_fold"/>
</dbReference>
<gene>
    <name evidence="3" type="ORF">V3C41_19260</name>
</gene>
<dbReference type="PANTHER" id="PTHR48081">
    <property type="entry name" value="AB HYDROLASE SUPERFAMILY PROTEIN C4A8.06C"/>
    <property type="match status" value="1"/>
</dbReference>
<sequence length="335" mass="34497">MSLDAGLRALMEPVAGEASFAELLANPSGMNRLEAFGGAGLPYSPPRVHVMEAQALGPNGLVPLRVYGPLGEDGPLRVDGPLRGKADDGGGPGLVWLHGGGFAGGDLEMREADQLARELVARTGGVVISVDYRLARGGVHFPVPHEDVIAAWFWAVEQASGLGIDPGRLCLGGASAGANLACGAAMYLKDIGSPLPAKMLLAYPFLHSTVPPVTVPSAVMSSLPPFLRFSAEDCTAMLENYLGGPASSASSYAVPGHGDPTGLPPAAVVACEYDDLRPSAEMYAQSLRGAGVEVAFRLEEGATHGYLNHSAALDIVQRGLAFLASELASADGSND</sequence>
<dbReference type="EMBL" id="JBBMFV010000004">
    <property type="protein sequence ID" value="MEO3943215.1"/>
    <property type="molecule type" value="Genomic_DNA"/>
</dbReference>
<organism evidence="3 4">
    <name type="scientific">Paenarthrobacter nicotinovorans</name>
    <name type="common">Arthrobacter nicotinovorans</name>
    <dbReference type="NCBI Taxonomy" id="29320"/>
    <lineage>
        <taxon>Bacteria</taxon>
        <taxon>Bacillati</taxon>
        <taxon>Actinomycetota</taxon>
        <taxon>Actinomycetes</taxon>
        <taxon>Micrococcales</taxon>
        <taxon>Micrococcaceae</taxon>
        <taxon>Paenarthrobacter</taxon>
    </lineage>
</organism>
<evidence type="ECO:0000313" key="3">
    <source>
        <dbReference type="EMBL" id="MEO3943215.1"/>
    </source>
</evidence>
<keyword evidence="4" id="KW-1185">Reference proteome</keyword>
<protein>
    <submittedName>
        <fullName evidence="3">Alpha/beta hydrolase</fullName>
    </submittedName>
</protein>
<feature type="domain" description="Alpha/beta hydrolase fold-3" evidence="2">
    <location>
        <begin position="94"/>
        <end position="307"/>
    </location>
</feature>